<dbReference type="Gene3D" id="3.40.1010.10">
    <property type="entry name" value="Cobalt-precorrin-4 Transmethylase, Domain 1"/>
    <property type="match status" value="1"/>
</dbReference>
<dbReference type="EMBL" id="JNAL01000004">
    <property type="protein sequence ID" value="KGF97898.1"/>
    <property type="molecule type" value="Genomic_DNA"/>
</dbReference>
<proteinExistence type="inferred from homology"/>
<evidence type="ECO:0000259" key="8">
    <source>
        <dbReference type="Pfam" id="PF00590"/>
    </source>
</evidence>
<keyword evidence="6" id="KW-0949">S-adenosyl-L-methionine</keyword>
<evidence type="ECO:0000313" key="10">
    <source>
        <dbReference type="Proteomes" id="UP000030355"/>
    </source>
</evidence>
<dbReference type="RefSeq" id="WP_032521367.1">
    <property type="nucleotide sequence ID" value="NZ_CP138977.1"/>
</dbReference>
<dbReference type="InterPro" id="IPR006362">
    <property type="entry name" value="Cbl_synth_CobM/CibF"/>
</dbReference>
<dbReference type="UniPathway" id="UPA00148"/>
<dbReference type="InterPro" id="IPR014777">
    <property type="entry name" value="4pyrrole_Mease_sub1"/>
</dbReference>
<name>A0A0A2ABV8_PROMR</name>
<dbReference type="Proteomes" id="UP000030355">
    <property type="component" value="Unassembled WGS sequence"/>
</dbReference>
<evidence type="ECO:0000256" key="2">
    <source>
        <dbReference type="ARBA" id="ARBA00005879"/>
    </source>
</evidence>
<dbReference type="InterPro" id="IPR050161">
    <property type="entry name" value="Siro_Cobalamin_biosynth"/>
</dbReference>
<dbReference type="STRING" id="93057.EU95_0118"/>
<dbReference type="InterPro" id="IPR000878">
    <property type="entry name" value="4pyrrol_Mease"/>
</dbReference>
<gene>
    <name evidence="9" type="ORF">EU95_0118</name>
</gene>
<organism evidence="9 10">
    <name type="scientific">Prochlorococcus marinus str. MIT 9201</name>
    <dbReference type="NCBI Taxonomy" id="93057"/>
    <lineage>
        <taxon>Bacteria</taxon>
        <taxon>Bacillati</taxon>
        <taxon>Cyanobacteriota</taxon>
        <taxon>Cyanophyceae</taxon>
        <taxon>Synechococcales</taxon>
        <taxon>Prochlorococcaceae</taxon>
        <taxon>Prochlorococcus</taxon>
    </lineage>
</organism>
<dbReference type="Gene3D" id="3.30.950.10">
    <property type="entry name" value="Methyltransferase, Cobalt-precorrin-4 Transmethylase, Domain 2"/>
    <property type="match status" value="1"/>
</dbReference>
<dbReference type="CDD" id="cd11641">
    <property type="entry name" value="Precorrin-4_C11-MT"/>
    <property type="match status" value="1"/>
</dbReference>
<dbReference type="Pfam" id="PF00590">
    <property type="entry name" value="TP_methylase"/>
    <property type="match status" value="1"/>
</dbReference>
<evidence type="ECO:0000256" key="4">
    <source>
        <dbReference type="ARBA" id="ARBA00022603"/>
    </source>
</evidence>
<dbReference type="PANTHER" id="PTHR45790:SF4">
    <property type="entry name" value="COBALT-PRECORRIN-4 C(11)-METHYLTRANSFERASE"/>
    <property type="match status" value="1"/>
</dbReference>
<comment type="similarity">
    <text evidence="2 7">Belongs to the precorrin methyltransferase family.</text>
</comment>
<dbReference type="PROSITE" id="PS00840">
    <property type="entry name" value="SUMT_2"/>
    <property type="match status" value="1"/>
</dbReference>
<dbReference type="GO" id="GO:0009236">
    <property type="term" value="P:cobalamin biosynthetic process"/>
    <property type="evidence" value="ECO:0007669"/>
    <property type="project" value="UniProtKB-UniPathway"/>
</dbReference>
<feature type="domain" description="Tetrapyrrole methylase" evidence="8">
    <location>
        <begin position="4"/>
        <end position="198"/>
    </location>
</feature>
<dbReference type="GO" id="GO:0032259">
    <property type="term" value="P:methylation"/>
    <property type="evidence" value="ECO:0007669"/>
    <property type="project" value="UniProtKB-KW"/>
</dbReference>
<comment type="caution">
    <text evidence="9">The sequence shown here is derived from an EMBL/GenBank/DDBJ whole genome shotgun (WGS) entry which is preliminary data.</text>
</comment>
<dbReference type="InterPro" id="IPR003043">
    <property type="entry name" value="Uropor_MeTrfase_CS"/>
</dbReference>
<evidence type="ECO:0000313" key="9">
    <source>
        <dbReference type="EMBL" id="KGF97898.1"/>
    </source>
</evidence>
<keyword evidence="3" id="KW-0169">Cobalamin biosynthesis</keyword>
<reference evidence="10" key="1">
    <citation type="journal article" date="2014" name="Sci. Data">
        <title>Genomes of diverse isolates of the marine cyanobacterium Prochlorococcus.</title>
        <authorList>
            <person name="Biller S."/>
            <person name="Berube P."/>
            <person name="Thompson J."/>
            <person name="Kelly L."/>
            <person name="Roggensack S."/>
            <person name="Awad L."/>
            <person name="Roache-Johnson K."/>
            <person name="Ding H."/>
            <person name="Giovannoni S.J."/>
            <person name="Moore L.R."/>
            <person name="Chisholm S.W."/>
        </authorList>
    </citation>
    <scope>NUCLEOTIDE SEQUENCE [LARGE SCALE GENOMIC DNA]</scope>
    <source>
        <strain evidence="10">MIT 9201</strain>
    </source>
</reference>
<dbReference type="eggNOG" id="COG2875">
    <property type="taxonomic scope" value="Bacteria"/>
</dbReference>
<dbReference type="NCBIfam" id="TIGR01465">
    <property type="entry name" value="cobM_cbiF"/>
    <property type="match status" value="1"/>
</dbReference>
<keyword evidence="5 7" id="KW-0808">Transferase</keyword>
<protein>
    <submittedName>
        <fullName evidence="9">Cobalt-precorrin-4 C11-methyltransferase</fullName>
        <ecNumber evidence="9">2.1.1.133</ecNumber>
    </submittedName>
</protein>
<dbReference type="EC" id="2.1.1.133" evidence="9"/>
<comment type="pathway">
    <text evidence="1">Cofactor biosynthesis; adenosylcobalamin biosynthesis.</text>
</comment>
<keyword evidence="4 7" id="KW-0489">Methyltransferase</keyword>
<evidence type="ECO:0000256" key="7">
    <source>
        <dbReference type="RuleBase" id="RU003960"/>
    </source>
</evidence>
<dbReference type="PANTHER" id="PTHR45790">
    <property type="entry name" value="SIROHEME SYNTHASE-RELATED"/>
    <property type="match status" value="1"/>
</dbReference>
<dbReference type="SUPFAM" id="SSF53790">
    <property type="entry name" value="Tetrapyrrole methylase"/>
    <property type="match status" value="1"/>
</dbReference>
<accession>A0A0A2ABV8</accession>
<dbReference type="InterPro" id="IPR014776">
    <property type="entry name" value="4pyrrole_Mease_sub2"/>
</dbReference>
<dbReference type="InterPro" id="IPR035996">
    <property type="entry name" value="4pyrrol_Methylase_sf"/>
</dbReference>
<dbReference type="AlphaFoldDB" id="A0A0A2ABV8"/>
<sequence>MDKKISFIGVGPGDPDLLTLKALKKIKIADVIIWTDSLIPEKILDFSKEGSEKIKTSSLNLEQITSIMIKKIQEGKNVTRLHDGDPCLFGAIREQIEILKKEEIEIEVIPGVSAFQVAAAYHEAELTIPDVTQTIILTRAGGRTGMPEKESLKDLAKHNSSLCLYLSARHVKRSQETLLEFYPQDTKVIVGYRVSWDDGWTSLIELKDMENFSIEKKLIRTTIYIISPAINHSQNRSNLYNPAYRHLFRNK</sequence>
<evidence type="ECO:0000256" key="5">
    <source>
        <dbReference type="ARBA" id="ARBA00022679"/>
    </source>
</evidence>
<evidence type="ECO:0000256" key="3">
    <source>
        <dbReference type="ARBA" id="ARBA00022573"/>
    </source>
</evidence>
<dbReference type="GO" id="GO:0046026">
    <property type="term" value="F:precorrin-4 C11-methyltransferase activity"/>
    <property type="evidence" value="ECO:0007669"/>
    <property type="project" value="UniProtKB-EC"/>
</dbReference>
<evidence type="ECO:0000256" key="1">
    <source>
        <dbReference type="ARBA" id="ARBA00004953"/>
    </source>
</evidence>
<evidence type="ECO:0000256" key="6">
    <source>
        <dbReference type="ARBA" id="ARBA00022691"/>
    </source>
</evidence>
<dbReference type="OrthoDB" id="9815856at2"/>